<comment type="caution">
    <text evidence="3">The sequence shown here is derived from an EMBL/GenBank/DDBJ whole genome shotgun (WGS) entry which is preliminary data.</text>
</comment>
<feature type="transmembrane region" description="Helical" evidence="2">
    <location>
        <begin position="57"/>
        <end position="77"/>
    </location>
</feature>
<keyword evidence="2" id="KW-1133">Transmembrane helix</keyword>
<evidence type="ECO:0000256" key="1">
    <source>
        <dbReference type="SAM" id="MobiDB-lite"/>
    </source>
</evidence>
<feature type="compositionally biased region" description="Low complexity" evidence="1">
    <location>
        <begin position="269"/>
        <end position="282"/>
    </location>
</feature>
<gene>
    <name evidence="3" type="ORF">B0T19DRAFT_436752</name>
</gene>
<dbReference type="AlphaFoldDB" id="A0AAE0J3M6"/>
<proteinExistence type="predicted"/>
<name>A0AAE0J3M6_9PEZI</name>
<accession>A0AAE0J3M6</accession>
<feature type="region of interest" description="Disordered" evidence="1">
    <location>
        <begin position="443"/>
        <end position="478"/>
    </location>
</feature>
<feature type="region of interest" description="Disordered" evidence="1">
    <location>
        <begin position="379"/>
        <end position="427"/>
    </location>
</feature>
<feature type="compositionally biased region" description="Polar residues" evidence="1">
    <location>
        <begin position="231"/>
        <end position="245"/>
    </location>
</feature>
<feature type="transmembrane region" description="Helical" evidence="2">
    <location>
        <begin position="21"/>
        <end position="45"/>
    </location>
</feature>
<protein>
    <recommendedName>
        <fullName evidence="5">MARVEL domain-containing protein</fullName>
    </recommendedName>
</protein>
<feature type="region of interest" description="Disordered" evidence="1">
    <location>
        <begin position="230"/>
        <end position="251"/>
    </location>
</feature>
<feature type="compositionally biased region" description="Low complexity" evidence="1">
    <location>
        <begin position="388"/>
        <end position="397"/>
    </location>
</feature>
<evidence type="ECO:0000313" key="3">
    <source>
        <dbReference type="EMBL" id="KAK3335935.1"/>
    </source>
</evidence>
<feature type="transmembrane region" description="Helical" evidence="2">
    <location>
        <begin position="153"/>
        <end position="175"/>
    </location>
</feature>
<feature type="transmembrane region" description="Helical" evidence="2">
    <location>
        <begin position="124"/>
        <end position="141"/>
    </location>
</feature>
<feature type="transmembrane region" description="Helical" evidence="2">
    <location>
        <begin position="89"/>
        <end position="112"/>
    </location>
</feature>
<reference evidence="3" key="2">
    <citation type="submission" date="2023-06" db="EMBL/GenBank/DDBJ databases">
        <authorList>
            <consortium name="Lawrence Berkeley National Laboratory"/>
            <person name="Haridas S."/>
            <person name="Hensen N."/>
            <person name="Bonometti L."/>
            <person name="Westerberg I."/>
            <person name="Brannstrom I.O."/>
            <person name="Guillou S."/>
            <person name="Cros-Aarteil S."/>
            <person name="Calhoun S."/>
            <person name="Kuo A."/>
            <person name="Mondo S."/>
            <person name="Pangilinan J."/>
            <person name="Riley R."/>
            <person name="Labutti K."/>
            <person name="Andreopoulos B."/>
            <person name="Lipzen A."/>
            <person name="Chen C."/>
            <person name="Yanf M."/>
            <person name="Daum C."/>
            <person name="Ng V."/>
            <person name="Clum A."/>
            <person name="Steindorff A."/>
            <person name="Ohm R."/>
            <person name="Martin F."/>
            <person name="Silar P."/>
            <person name="Natvig D."/>
            <person name="Lalanne C."/>
            <person name="Gautier V."/>
            <person name="Ament-Velasquez S.L."/>
            <person name="Kruys A."/>
            <person name="Hutchinson M.I."/>
            <person name="Powell A.J."/>
            <person name="Barry K."/>
            <person name="Miller A.N."/>
            <person name="Grigoriev I.V."/>
            <person name="Debuchy R."/>
            <person name="Gladieux P."/>
            <person name="Thoren M.H."/>
            <person name="Johannesson H."/>
        </authorList>
    </citation>
    <scope>NUCLEOTIDE SEQUENCE</scope>
    <source>
        <strain evidence="3">SMH4131-1</strain>
    </source>
</reference>
<reference evidence="3" key="1">
    <citation type="journal article" date="2023" name="Mol. Phylogenet. Evol.">
        <title>Genome-scale phylogeny and comparative genomics of the fungal order Sordariales.</title>
        <authorList>
            <person name="Hensen N."/>
            <person name="Bonometti L."/>
            <person name="Westerberg I."/>
            <person name="Brannstrom I.O."/>
            <person name="Guillou S."/>
            <person name="Cros-Aarteil S."/>
            <person name="Calhoun S."/>
            <person name="Haridas S."/>
            <person name="Kuo A."/>
            <person name="Mondo S."/>
            <person name="Pangilinan J."/>
            <person name="Riley R."/>
            <person name="LaButti K."/>
            <person name="Andreopoulos B."/>
            <person name="Lipzen A."/>
            <person name="Chen C."/>
            <person name="Yan M."/>
            <person name="Daum C."/>
            <person name="Ng V."/>
            <person name="Clum A."/>
            <person name="Steindorff A."/>
            <person name="Ohm R.A."/>
            <person name="Martin F."/>
            <person name="Silar P."/>
            <person name="Natvig D.O."/>
            <person name="Lalanne C."/>
            <person name="Gautier V."/>
            <person name="Ament-Velasquez S.L."/>
            <person name="Kruys A."/>
            <person name="Hutchinson M.I."/>
            <person name="Powell A.J."/>
            <person name="Barry K."/>
            <person name="Miller A.N."/>
            <person name="Grigoriev I.V."/>
            <person name="Debuchy R."/>
            <person name="Gladieux P."/>
            <person name="Hiltunen Thoren M."/>
            <person name="Johannesson H."/>
        </authorList>
    </citation>
    <scope>NUCLEOTIDE SEQUENCE</scope>
    <source>
        <strain evidence="3">SMH4131-1</strain>
    </source>
</reference>
<evidence type="ECO:0008006" key="5">
    <source>
        <dbReference type="Google" id="ProtNLM"/>
    </source>
</evidence>
<keyword evidence="2" id="KW-0812">Transmembrane</keyword>
<keyword evidence="2" id="KW-0472">Membrane</keyword>
<keyword evidence="4" id="KW-1185">Reference proteome</keyword>
<evidence type="ECO:0000256" key="2">
    <source>
        <dbReference type="SAM" id="Phobius"/>
    </source>
</evidence>
<evidence type="ECO:0000313" key="4">
    <source>
        <dbReference type="Proteomes" id="UP001286456"/>
    </source>
</evidence>
<feature type="region of interest" description="Disordered" evidence="1">
    <location>
        <begin position="267"/>
        <end position="365"/>
    </location>
</feature>
<dbReference type="Proteomes" id="UP001286456">
    <property type="component" value="Unassembled WGS sequence"/>
</dbReference>
<dbReference type="EMBL" id="JAUEPO010000001">
    <property type="protein sequence ID" value="KAK3335935.1"/>
    <property type="molecule type" value="Genomic_DNA"/>
</dbReference>
<feature type="compositionally biased region" description="Polar residues" evidence="1">
    <location>
        <begin position="314"/>
        <end position="346"/>
    </location>
</feature>
<sequence length="478" mass="51649">MATRPRPRLENTSSPPAVCGLAIVVTRIATIIALVAAMGLAAYLASVTSDSQQSLPVVLITILVVTPVAILWTALSWNGYSKKYLPQGTAWALDFIFLVPFASITVLLGLPLSTGRCSDIPPTGSFVLIVPPGTSFGTLSFPGMGQAACNRLLALWGLLAAVCVLFVISALLTSFQQLGTEAIRKGKDTKTAHVEADADFFYRQGQIEMGNVTPGIEVQSVKPWISRSDIARSQQEPGGPSSSDSFYVPQHSPLDTLGSTVGMIPIGLARSRSGSPSATSTSWGQSQARSRSKGKQPAEEGDSYSRDYVLPRTTYDSPAHGTTTARDSGKSSPGWTSHYSSSNYSGDEQDDRPSPQNSPPARLGFDHNRESILQDMPMTSEKRVSHWPSLRSQSQQEPQERRTGGFLRGVRKSLTPQPLAAKQERKSRFSRFVPSGVGGWWDMLPNVLEEPPKRQTNSMPDGPYVQGGQAKFDPRNVV</sequence>
<organism evidence="3 4">
    <name type="scientific">Cercophora scortea</name>
    <dbReference type="NCBI Taxonomy" id="314031"/>
    <lineage>
        <taxon>Eukaryota</taxon>
        <taxon>Fungi</taxon>
        <taxon>Dikarya</taxon>
        <taxon>Ascomycota</taxon>
        <taxon>Pezizomycotina</taxon>
        <taxon>Sordariomycetes</taxon>
        <taxon>Sordariomycetidae</taxon>
        <taxon>Sordariales</taxon>
        <taxon>Lasiosphaeriaceae</taxon>
        <taxon>Cercophora</taxon>
    </lineage>
</organism>